<proteinExistence type="predicted"/>
<organism evidence="5 6">
    <name type="scientific">Channa striata</name>
    <name type="common">Snakehead murrel</name>
    <name type="synonym">Ophicephalus striatus</name>
    <dbReference type="NCBI Taxonomy" id="64152"/>
    <lineage>
        <taxon>Eukaryota</taxon>
        <taxon>Metazoa</taxon>
        <taxon>Chordata</taxon>
        <taxon>Craniata</taxon>
        <taxon>Vertebrata</taxon>
        <taxon>Euteleostomi</taxon>
        <taxon>Actinopterygii</taxon>
        <taxon>Neopterygii</taxon>
        <taxon>Teleostei</taxon>
        <taxon>Neoteleostei</taxon>
        <taxon>Acanthomorphata</taxon>
        <taxon>Anabantaria</taxon>
        <taxon>Anabantiformes</taxon>
        <taxon>Channoidei</taxon>
        <taxon>Channidae</taxon>
        <taxon>Channa</taxon>
    </lineage>
</organism>
<feature type="compositionally biased region" description="Acidic residues" evidence="1">
    <location>
        <begin position="695"/>
        <end position="706"/>
    </location>
</feature>
<feature type="compositionally biased region" description="Basic and acidic residues" evidence="1">
    <location>
        <begin position="493"/>
        <end position="508"/>
    </location>
</feature>
<dbReference type="PROSITE" id="PS50835">
    <property type="entry name" value="IG_LIKE"/>
    <property type="match status" value="1"/>
</dbReference>
<feature type="compositionally biased region" description="Basic and acidic residues" evidence="1">
    <location>
        <begin position="543"/>
        <end position="552"/>
    </location>
</feature>
<feature type="compositionally biased region" description="Acidic residues" evidence="1">
    <location>
        <begin position="446"/>
        <end position="458"/>
    </location>
</feature>
<gene>
    <name evidence="5" type="ORF">Q5P01_013615</name>
</gene>
<evidence type="ECO:0000313" key="5">
    <source>
        <dbReference type="EMBL" id="KAK2839875.1"/>
    </source>
</evidence>
<dbReference type="PANTHER" id="PTHR21063:SF4">
    <property type="entry name" value="CD48 ANTIGEN-RELATED"/>
    <property type="match status" value="1"/>
</dbReference>
<feature type="compositionally biased region" description="Basic and acidic residues" evidence="1">
    <location>
        <begin position="625"/>
        <end position="634"/>
    </location>
</feature>
<evidence type="ECO:0000256" key="2">
    <source>
        <dbReference type="SAM" id="Phobius"/>
    </source>
</evidence>
<keyword evidence="2" id="KW-1133">Transmembrane helix</keyword>
<feature type="compositionally biased region" description="Polar residues" evidence="1">
    <location>
        <begin position="645"/>
        <end position="658"/>
    </location>
</feature>
<keyword evidence="2" id="KW-0472">Membrane</keyword>
<feature type="region of interest" description="Disordered" evidence="1">
    <location>
        <begin position="268"/>
        <end position="296"/>
    </location>
</feature>
<feature type="compositionally biased region" description="Polar residues" evidence="1">
    <location>
        <begin position="405"/>
        <end position="419"/>
    </location>
</feature>
<keyword evidence="3" id="KW-0732">Signal</keyword>
<reference evidence="5" key="1">
    <citation type="submission" date="2023-07" db="EMBL/GenBank/DDBJ databases">
        <title>Chromosome-level Genome Assembly of Striped Snakehead (Channa striata).</title>
        <authorList>
            <person name="Liu H."/>
        </authorList>
    </citation>
    <scope>NUCLEOTIDE SEQUENCE</scope>
    <source>
        <strain evidence="5">Gz</strain>
        <tissue evidence="5">Muscle</tissue>
    </source>
</reference>
<accession>A0AA88MMQ2</accession>
<feature type="compositionally biased region" description="Basic and acidic residues" evidence="1">
    <location>
        <begin position="577"/>
        <end position="592"/>
    </location>
</feature>
<name>A0AA88MMQ2_CHASR</name>
<protein>
    <recommendedName>
        <fullName evidence="4">Ig-like domain-containing protein</fullName>
    </recommendedName>
</protein>
<feature type="compositionally biased region" description="Basic and acidic residues" evidence="1">
    <location>
        <begin position="521"/>
        <end position="536"/>
    </location>
</feature>
<comment type="caution">
    <text evidence="5">The sequence shown here is derived from an EMBL/GenBank/DDBJ whole genome shotgun (WGS) entry which is preliminary data.</text>
</comment>
<dbReference type="Gene3D" id="2.60.40.10">
    <property type="entry name" value="Immunoglobulins"/>
    <property type="match status" value="2"/>
</dbReference>
<evidence type="ECO:0000259" key="4">
    <source>
        <dbReference type="PROSITE" id="PS50835"/>
    </source>
</evidence>
<feature type="compositionally biased region" description="Basic and acidic residues" evidence="1">
    <location>
        <begin position="459"/>
        <end position="468"/>
    </location>
</feature>
<dbReference type="EMBL" id="JAUPFM010000010">
    <property type="protein sequence ID" value="KAK2839875.1"/>
    <property type="molecule type" value="Genomic_DNA"/>
</dbReference>
<evidence type="ECO:0000313" key="6">
    <source>
        <dbReference type="Proteomes" id="UP001187415"/>
    </source>
</evidence>
<feature type="domain" description="Ig-like" evidence="4">
    <location>
        <begin position="119"/>
        <end position="198"/>
    </location>
</feature>
<keyword evidence="2" id="KW-0812">Transmembrane</keyword>
<feature type="chain" id="PRO_5041671436" description="Ig-like domain-containing protein" evidence="3">
    <location>
        <begin position="20"/>
        <end position="714"/>
    </location>
</feature>
<dbReference type="AlphaFoldDB" id="A0AA88MMQ2"/>
<evidence type="ECO:0000256" key="1">
    <source>
        <dbReference type="SAM" id="MobiDB-lite"/>
    </source>
</evidence>
<dbReference type="SUPFAM" id="SSF48726">
    <property type="entry name" value="Immunoglobulin"/>
    <property type="match status" value="2"/>
</dbReference>
<dbReference type="Proteomes" id="UP001187415">
    <property type="component" value="Unassembled WGS sequence"/>
</dbReference>
<keyword evidence="6" id="KW-1185">Reference proteome</keyword>
<feature type="compositionally biased region" description="Basic and acidic residues" evidence="1">
    <location>
        <begin position="660"/>
        <end position="674"/>
    </location>
</feature>
<feature type="signal peptide" evidence="3">
    <location>
        <begin position="1"/>
        <end position="19"/>
    </location>
</feature>
<feature type="transmembrane region" description="Helical" evidence="2">
    <location>
        <begin position="209"/>
        <end position="235"/>
    </location>
</feature>
<dbReference type="InterPro" id="IPR013783">
    <property type="entry name" value="Ig-like_fold"/>
</dbReference>
<sequence>MARRWFLVFFIVTFSLVSGEPPIYGIKGLQVTVKTQVFERPDSILWKHNGNKVVEFDGKQEDVYGSFFGRVTLDWVSAELSIKKLTYEDSGEYELEVYKNNNFQQLRYNVEVIDKVTKPTVSCKMSNSGTSNTDGNQAMLNCFAESRQPPPLKFEYLISNGETVPGPKLEITLGGAYDNEEYKCVVSNPLTNETATFTAKDCYPDKSSYVPLIAGLSVAFGICVLAAVLALVFCIKKLRSHKERLQREESNALLHKTPTIPSAQRLVPQKNKNMNPEENHTNDIDSCQDDTDEKPQKGAVGKLIAQFDRSTKFQQTLPTDTPTGTVGKLIAQFNRSTKIQQTLPTDTPTGAVRKRISEFEPISNVQDLPTDTPTEPEKDADEEEEAQSPPENSCLLSRQKKTNTTDEVNTGADSYQVTCETGDKGEETTCVQDPNLPPEETRTTENDNEEGNTSVSEDESPHDTEPINERNNLPLIAPRNRKIPQKPDNINTDVHKEDIHNAHDDKSGETTCAQNPNLPPEEIRTTENDQKERDTSVSEDSNESAHDTEPINERNNLPLIAPRNRKIPQKPDNINTDVHKEDIHNAHDDKSGETTCAQNPNLPPEEILTTENDHEDGDTSVSEDESAHDTEPINERNNLPLIAPQNPQIPQKPDNINTDVYKEDLNNAHDDKSGETTCAQNPNLPPEEILTTENDHEDGDTSVSEDESAHDTEP</sequence>
<dbReference type="PANTHER" id="PTHR21063">
    <property type="entry name" value="LFA-3"/>
    <property type="match status" value="1"/>
</dbReference>
<evidence type="ECO:0000256" key="3">
    <source>
        <dbReference type="SAM" id="SignalP"/>
    </source>
</evidence>
<dbReference type="InterPro" id="IPR036179">
    <property type="entry name" value="Ig-like_dom_sf"/>
</dbReference>
<feature type="region of interest" description="Disordered" evidence="1">
    <location>
        <begin position="357"/>
        <end position="714"/>
    </location>
</feature>
<feature type="compositionally biased region" description="Acidic residues" evidence="1">
    <location>
        <begin position="613"/>
        <end position="624"/>
    </location>
</feature>
<dbReference type="InterPro" id="IPR007110">
    <property type="entry name" value="Ig-like_dom"/>
</dbReference>